<dbReference type="EMBL" id="AE014075">
    <property type="protein sequence ID" value="AAN81146.1"/>
    <property type="molecule type" value="Genomic_DNA"/>
</dbReference>
<evidence type="ECO:0000256" key="15">
    <source>
        <dbReference type="PROSITE-ProRule" id="PRU10143"/>
    </source>
</evidence>
<feature type="domain" description="TonB-dependent receptor-like beta-barrel" evidence="19">
    <location>
        <begin position="248"/>
        <end position="663"/>
    </location>
</feature>
<keyword evidence="10 15" id="KW-0798">TonB box</keyword>
<dbReference type="NCBIfam" id="NF007478">
    <property type="entry name" value="PRK10064.1"/>
    <property type="match status" value="1"/>
</dbReference>
<feature type="short sequence motif" description="TonB box" evidence="15">
    <location>
        <begin position="59"/>
        <end position="65"/>
    </location>
</feature>
<dbReference type="InterPro" id="IPR039426">
    <property type="entry name" value="TonB-dep_rcpt-like"/>
</dbReference>
<name>A0A0H2V922_ECOL6</name>
<dbReference type="InterPro" id="IPR012910">
    <property type="entry name" value="Plug_dom"/>
</dbReference>
<dbReference type="InterPro" id="IPR000531">
    <property type="entry name" value="Beta-barrel_TonB"/>
</dbReference>
<dbReference type="PANTHER" id="PTHR30069:SF53">
    <property type="entry name" value="COLICIN I RECEPTOR-RELATED"/>
    <property type="match status" value="1"/>
</dbReference>
<evidence type="ECO:0000256" key="3">
    <source>
        <dbReference type="ARBA" id="ARBA00022448"/>
    </source>
</evidence>
<gene>
    <name evidence="21" type="primary">cirA</name>
    <name evidence="21" type="ordered locus">c2690</name>
</gene>
<keyword evidence="13 14" id="KW-0998">Cell outer membrane</keyword>
<dbReference type="PANTHER" id="PTHR30069">
    <property type="entry name" value="TONB-DEPENDENT OUTER MEMBRANE RECEPTOR"/>
    <property type="match status" value="1"/>
</dbReference>
<dbReference type="AlphaFoldDB" id="A0A0H2V922"/>
<evidence type="ECO:0000256" key="6">
    <source>
        <dbReference type="ARBA" id="ARBA00022692"/>
    </source>
</evidence>
<evidence type="ECO:0000256" key="18">
    <source>
        <dbReference type="SAM" id="MobiDB-lite"/>
    </source>
</evidence>
<dbReference type="Proteomes" id="UP000001410">
    <property type="component" value="Chromosome"/>
</dbReference>
<dbReference type="Pfam" id="PF00593">
    <property type="entry name" value="TonB_dep_Rec_b-barrel"/>
    <property type="match status" value="1"/>
</dbReference>
<evidence type="ECO:0000256" key="16">
    <source>
        <dbReference type="PROSITE-ProRule" id="PRU10144"/>
    </source>
</evidence>
<dbReference type="FunFam" id="2.170.130.10:FF:000004">
    <property type="entry name" value="Colicin I TonB-dependent receptor"/>
    <property type="match status" value="1"/>
</dbReference>
<evidence type="ECO:0000256" key="1">
    <source>
        <dbReference type="ARBA" id="ARBA00004571"/>
    </source>
</evidence>
<dbReference type="InterPro" id="IPR036942">
    <property type="entry name" value="Beta-barrel_TonB_sf"/>
</dbReference>
<dbReference type="Pfam" id="PF07715">
    <property type="entry name" value="Plug"/>
    <property type="match status" value="1"/>
</dbReference>
<keyword evidence="3 14" id="KW-0813">Transport</keyword>
<feature type="region of interest" description="Disordered" evidence="18">
    <location>
        <begin position="279"/>
        <end position="302"/>
    </location>
</feature>
<dbReference type="GO" id="GO:0015344">
    <property type="term" value="F:siderophore uptake transmembrane transporter activity"/>
    <property type="evidence" value="ECO:0007669"/>
    <property type="project" value="TreeGrafter"/>
</dbReference>
<dbReference type="GO" id="GO:0009279">
    <property type="term" value="C:cell outer membrane"/>
    <property type="evidence" value="ECO:0007669"/>
    <property type="project" value="UniProtKB-SubCell"/>
</dbReference>
<keyword evidence="4 14" id="KW-1134">Transmembrane beta strand</keyword>
<comment type="similarity">
    <text evidence="2 14 17">Belongs to the TonB-dependent receptor family.</text>
</comment>
<keyword evidence="6 14" id="KW-0812">Transmembrane</keyword>
<evidence type="ECO:0000259" key="19">
    <source>
        <dbReference type="Pfam" id="PF00593"/>
    </source>
</evidence>
<reference evidence="21 22" key="1">
    <citation type="journal article" date="2002" name="Proc. Natl. Acad. Sci. U.S.A.">
        <title>Extensive mosaic structure revealed by the complete genome sequence of uropathogenic Escherichia coli.</title>
        <authorList>
            <person name="Welch R.A."/>
            <person name="Burland V."/>
            <person name="Plunkett G.III."/>
            <person name="Redford P."/>
            <person name="Roesch P."/>
            <person name="Rasko D."/>
            <person name="Buckles E.L."/>
            <person name="Liou S.R."/>
            <person name="Boutin A."/>
            <person name="Hackett J."/>
            <person name="Stroud D."/>
            <person name="Mayhew G.F."/>
            <person name="Rose D.J."/>
            <person name="Zhou S."/>
            <person name="Schwartz D.C."/>
            <person name="Perna N.T."/>
            <person name="Mobley H.L."/>
            <person name="Donnenberg M.S."/>
            <person name="Blattner F.R."/>
        </authorList>
    </citation>
    <scope>NUCLEOTIDE SEQUENCE [LARGE SCALE GENOMIC DNA]</scope>
    <source>
        <strain evidence="22">CFT073 / ATCC 700928 / UPEC</strain>
    </source>
</reference>
<keyword evidence="7" id="KW-0732">Signal</keyword>
<evidence type="ECO:0000313" key="22">
    <source>
        <dbReference type="Proteomes" id="UP000001410"/>
    </source>
</evidence>
<keyword evidence="9" id="KW-0406">Ion transport</keyword>
<dbReference type="PROSITE" id="PS52016">
    <property type="entry name" value="TONB_DEPENDENT_REC_3"/>
    <property type="match status" value="1"/>
</dbReference>
<feature type="short sequence motif" description="TonB C-terminal box" evidence="16">
    <location>
        <begin position="673"/>
        <end position="690"/>
    </location>
</feature>
<feature type="compositionally biased region" description="Basic and acidic residues" evidence="18">
    <location>
        <begin position="285"/>
        <end position="301"/>
    </location>
</feature>
<dbReference type="Gene3D" id="2.40.170.20">
    <property type="entry name" value="TonB-dependent receptor, beta-barrel domain"/>
    <property type="match status" value="1"/>
</dbReference>
<dbReference type="SMR" id="A0A0H2V922"/>
<evidence type="ECO:0000256" key="12">
    <source>
        <dbReference type="ARBA" id="ARBA00023170"/>
    </source>
</evidence>
<sequence length="690" mass="77095">MLPYARGRKEDVSDTHFIFVVTSWRYGMFRLNPFVRVGLCLSAISCAWPVLAVDDDGETMVVTASSVEQNLKDAPASISVITQEDLQRKPVQNLKDVLKEVPGVQLTNEGDNRKGVSIRGLDSSYTLILVDGKRVNSRNAVFRHNDFDLNWIPVDSIERIEVVRGPMSSLYGSDALGGVVNIITKKIGQKWSGTVTVDTTVQEHRDRGDTYNGQFFTSGPLIDGVLGMKAYGSLAKREKDDPQNSTTTDTGETPRIEGFSSRDGNVEFAWTPNQNHDFTAGYGFDRQDRDSDSLDKNRLERQNYSVSHNGRWDYGTSELKYYGEKVENKNPGNSSPITSESNTVDGKYTLPLTAINQFLTVGGEWRHDKLSDAVNLTGGTSSKTSASQYALFVEDEWRIFEPLALTTGVRMDDHETYGEHWSPRAYLVYNATDTVTVKGGWATAFKAPSLLQLSPDWTSNSCRGACKIVGSPDLKPETSESWELGLYYMGEEGWLEGVESSVTVFRNDVKDRISISRTSDVNAAPGYQNFVGFETGANGRRIPVFSYYNVNKARIQGVETELKIPFNDEWKLSINYTYNDGRDVSNGENKPLSDLPFHTANGTLDWKPLALEDWSFYVSGHYTGQKRADSATAKTPGGYTIWNTGAAWQVTKDVKLRAGVLNLGDKDLSRDDYSYNEDGRRYFMAVDYRF</sequence>
<evidence type="ECO:0000256" key="7">
    <source>
        <dbReference type="ARBA" id="ARBA00022729"/>
    </source>
</evidence>
<keyword evidence="11 14" id="KW-0472">Membrane</keyword>
<evidence type="ECO:0000313" key="21">
    <source>
        <dbReference type="EMBL" id="AAN81146.1"/>
    </source>
</evidence>
<dbReference type="CDD" id="cd01347">
    <property type="entry name" value="ligand_gated_channel"/>
    <property type="match status" value="1"/>
</dbReference>
<evidence type="ECO:0000256" key="14">
    <source>
        <dbReference type="PROSITE-ProRule" id="PRU01360"/>
    </source>
</evidence>
<protein>
    <submittedName>
        <fullName evidence="21">Colicin I receptor</fullName>
    </submittedName>
</protein>
<keyword evidence="12 21" id="KW-0675">Receptor</keyword>
<keyword evidence="22" id="KW-1185">Reference proteome</keyword>
<evidence type="ECO:0000256" key="5">
    <source>
        <dbReference type="ARBA" id="ARBA00022496"/>
    </source>
</evidence>
<dbReference type="GO" id="GO:0042912">
    <property type="term" value="F:colicin transmembrane transporter activity"/>
    <property type="evidence" value="ECO:0007669"/>
    <property type="project" value="UniProtKB-ARBA"/>
</dbReference>
<evidence type="ECO:0000256" key="2">
    <source>
        <dbReference type="ARBA" id="ARBA00009810"/>
    </source>
</evidence>
<proteinExistence type="inferred from homology"/>
<evidence type="ECO:0000256" key="10">
    <source>
        <dbReference type="ARBA" id="ARBA00023077"/>
    </source>
</evidence>
<comment type="subcellular location">
    <subcellularLocation>
        <location evidence="1 14">Cell outer membrane</location>
        <topology evidence="1 14">Multi-pass membrane protein</topology>
    </subcellularLocation>
</comment>
<feature type="domain" description="TonB-dependent receptor plug" evidence="20">
    <location>
        <begin position="71"/>
        <end position="179"/>
    </location>
</feature>
<dbReference type="SUPFAM" id="SSF56935">
    <property type="entry name" value="Porins"/>
    <property type="match status" value="1"/>
</dbReference>
<keyword evidence="8" id="KW-0408">Iron</keyword>
<evidence type="ECO:0000256" key="11">
    <source>
        <dbReference type="ARBA" id="ARBA00023136"/>
    </source>
</evidence>
<organism evidence="21 22">
    <name type="scientific">Escherichia coli O6:H1 (strain CFT073 / ATCC 700928 / UPEC)</name>
    <dbReference type="NCBI Taxonomy" id="199310"/>
    <lineage>
        <taxon>Bacteria</taxon>
        <taxon>Pseudomonadati</taxon>
        <taxon>Pseudomonadota</taxon>
        <taxon>Gammaproteobacteria</taxon>
        <taxon>Enterobacterales</taxon>
        <taxon>Enterobacteriaceae</taxon>
        <taxon>Escherichia</taxon>
    </lineage>
</organism>
<feature type="region of interest" description="Disordered" evidence="18">
    <location>
        <begin position="234"/>
        <end position="261"/>
    </location>
</feature>
<dbReference type="FunFam" id="2.40.170.20:FF:000002">
    <property type="entry name" value="Colicin I TonB-dependent receptor"/>
    <property type="match status" value="1"/>
</dbReference>
<evidence type="ECO:0000259" key="20">
    <source>
        <dbReference type="Pfam" id="PF07715"/>
    </source>
</evidence>
<accession>A0A0H2V922</accession>
<dbReference type="InterPro" id="IPR010917">
    <property type="entry name" value="TonB_rcpt_CS"/>
</dbReference>
<evidence type="ECO:0000256" key="17">
    <source>
        <dbReference type="RuleBase" id="RU003357"/>
    </source>
</evidence>
<evidence type="ECO:0000256" key="4">
    <source>
        <dbReference type="ARBA" id="ARBA00022452"/>
    </source>
</evidence>
<dbReference type="PROSITE" id="PS00430">
    <property type="entry name" value="TONB_DEPENDENT_REC_1"/>
    <property type="match status" value="1"/>
</dbReference>
<dbReference type="GO" id="GO:0044718">
    <property type="term" value="P:siderophore transmembrane transport"/>
    <property type="evidence" value="ECO:0007669"/>
    <property type="project" value="TreeGrafter"/>
</dbReference>
<evidence type="ECO:0000256" key="8">
    <source>
        <dbReference type="ARBA" id="ARBA00023004"/>
    </source>
</evidence>
<dbReference type="Gene3D" id="2.170.130.10">
    <property type="entry name" value="TonB-dependent receptor, plug domain"/>
    <property type="match status" value="1"/>
</dbReference>
<dbReference type="KEGG" id="ecc:c2690"/>
<keyword evidence="5" id="KW-0410">Iron transport</keyword>
<dbReference type="InterPro" id="IPR010916">
    <property type="entry name" value="TonB_box_CS"/>
</dbReference>
<dbReference type="eggNOG" id="COG4771">
    <property type="taxonomic scope" value="Bacteria"/>
</dbReference>
<evidence type="ECO:0000256" key="9">
    <source>
        <dbReference type="ARBA" id="ARBA00023065"/>
    </source>
</evidence>
<dbReference type="InterPro" id="IPR037066">
    <property type="entry name" value="Plug_dom_sf"/>
</dbReference>
<evidence type="ECO:0000256" key="13">
    <source>
        <dbReference type="ARBA" id="ARBA00023237"/>
    </source>
</evidence>
<dbReference type="STRING" id="199310.c2690"/>
<dbReference type="HOGENOM" id="CLU_008287_18_2_6"/>
<dbReference type="PROSITE" id="PS01156">
    <property type="entry name" value="TONB_DEPENDENT_REC_2"/>
    <property type="match status" value="1"/>
</dbReference>